<dbReference type="Pfam" id="PF04873">
    <property type="entry name" value="EIN3_DNA-bd"/>
    <property type="match status" value="1"/>
</dbReference>
<feature type="region of interest" description="Disordered" evidence="5">
    <location>
        <begin position="1"/>
        <end position="31"/>
    </location>
</feature>
<feature type="compositionally biased region" description="Acidic residues" evidence="5">
    <location>
        <begin position="15"/>
        <end position="29"/>
    </location>
</feature>
<dbReference type="InterPro" id="IPR023278">
    <property type="entry name" value="Ethylene_insens-like_DNA-bd"/>
</dbReference>
<dbReference type="SUPFAM" id="SSF116768">
    <property type="entry name" value="DNA-binding domain of EIN3-like"/>
    <property type="match status" value="1"/>
</dbReference>
<accession>A0A1S3BXX7</accession>
<dbReference type="GO" id="GO:0009873">
    <property type="term" value="P:ethylene-activated signaling pathway"/>
    <property type="evidence" value="ECO:0007669"/>
    <property type="project" value="UniProtKB-KW"/>
</dbReference>
<evidence type="ECO:0000256" key="5">
    <source>
        <dbReference type="SAM" id="MobiDB-lite"/>
    </source>
</evidence>
<feature type="domain" description="Ethylene insensitive 3-like DNA-binding" evidence="6">
    <location>
        <begin position="30"/>
        <end position="269"/>
    </location>
</feature>
<gene>
    <name evidence="8" type="primary">LOC103494418</name>
</gene>
<evidence type="ECO:0000256" key="4">
    <source>
        <dbReference type="ARBA" id="ARBA00023242"/>
    </source>
</evidence>
<name>A0A1S3BXX7_CUCME</name>
<feature type="compositionally biased region" description="Basic and acidic residues" evidence="5">
    <location>
        <begin position="48"/>
        <end position="64"/>
    </location>
</feature>
<dbReference type="RefSeq" id="XP_008453800.3">
    <property type="nucleotide sequence ID" value="XM_008455578.3"/>
</dbReference>
<evidence type="ECO:0000256" key="3">
    <source>
        <dbReference type="ARBA" id="ARBA00022745"/>
    </source>
</evidence>
<comment type="similarity">
    <text evidence="2">Belongs to the EIN3 family.</text>
</comment>
<dbReference type="PANTHER" id="PTHR33305:SF29">
    <property type="entry name" value="ETHYLENE INSENSITIVE 3-LIKE 5 PROTEIN"/>
    <property type="match status" value="1"/>
</dbReference>
<dbReference type="InterPro" id="IPR006957">
    <property type="entry name" value="EIN3"/>
</dbReference>
<dbReference type="Gene3D" id="1.10.3180.10">
    <property type="entry name" value="DNA-binding domain of EIN3-like"/>
    <property type="match status" value="2"/>
</dbReference>
<keyword evidence="3" id="KW-0936">Ethylene signaling pathway</keyword>
<proteinExistence type="inferred from homology"/>
<dbReference type="GO" id="GO:0003700">
    <property type="term" value="F:DNA-binding transcription factor activity"/>
    <property type="evidence" value="ECO:0007669"/>
    <property type="project" value="InterPro"/>
</dbReference>
<feature type="region of interest" description="Disordered" evidence="5">
    <location>
        <begin position="44"/>
        <end position="68"/>
    </location>
</feature>
<dbReference type="PANTHER" id="PTHR33305">
    <property type="entry name" value="ETHYLENE INSENSITIVE 3-LIKE 2 PROTEIN"/>
    <property type="match status" value="1"/>
</dbReference>
<evidence type="ECO:0000256" key="2">
    <source>
        <dbReference type="ARBA" id="ARBA00009416"/>
    </source>
</evidence>
<dbReference type="AlphaFoldDB" id="A0A1S3BXX7"/>
<organism evidence="7 8">
    <name type="scientific">Cucumis melo</name>
    <name type="common">Muskmelon</name>
    <dbReference type="NCBI Taxonomy" id="3656"/>
    <lineage>
        <taxon>Eukaryota</taxon>
        <taxon>Viridiplantae</taxon>
        <taxon>Streptophyta</taxon>
        <taxon>Embryophyta</taxon>
        <taxon>Tracheophyta</taxon>
        <taxon>Spermatophyta</taxon>
        <taxon>Magnoliopsida</taxon>
        <taxon>eudicotyledons</taxon>
        <taxon>Gunneridae</taxon>
        <taxon>Pentapetalae</taxon>
        <taxon>rosids</taxon>
        <taxon>fabids</taxon>
        <taxon>Cucurbitales</taxon>
        <taxon>Cucurbitaceae</taxon>
        <taxon>Benincaseae</taxon>
        <taxon>Cucumis</taxon>
    </lineage>
</organism>
<evidence type="ECO:0000259" key="6">
    <source>
        <dbReference type="Pfam" id="PF04873"/>
    </source>
</evidence>
<dbReference type="GeneID" id="103494418"/>
<dbReference type="GO" id="GO:0005634">
    <property type="term" value="C:nucleus"/>
    <property type="evidence" value="ECO:0007669"/>
    <property type="project" value="UniProtKB-SubCell"/>
</dbReference>
<evidence type="ECO:0000256" key="1">
    <source>
        <dbReference type="ARBA" id="ARBA00004123"/>
    </source>
</evidence>
<protein>
    <submittedName>
        <fullName evidence="8">ETHYLENE INSENSITIVE 3-like 4 protein</fullName>
    </submittedName>
</protein>
<dbReference type="GO" id="GO:0003677">
    <property type="term" value="F:DNA binding"/>
    <property type="evidence" value="ECO:0007669"/>
    <property type="project" value="TreeGrafter"/>
</dbReference>
<evidence type="ECO:0000313" key="7">
    <source>
        <dbReference type="Proteomes" id="UP001652600"/>
    </source>
</evidence>
<evidence type="ECO:0000313" key="8">
    <source>
        <dbReference type="RefSeq" id="XP_008453800.3"/>
    </source>
</evidence>
<feature type="compositionally biased region" description="Basic and acidic residues" evidence="5">
    <location>
        <begin position="1"/>
        <end position="14"/>
    </location>
</feature>
<keyword evidence="4" id="KW-0539">Nucleus</keyword>
<sequence length="447" mass="51544">MMVEFHGEIRSHNNDEDDRDQEPEEEISYDDLKKRMWRDRQRLKKMKERHDEEEPESAAREEASRRKKMARAQDSILKCMDKNMEACKAQGFVYGIVPEKGKPVTGSSESLREWWKDDVRFEQDAPMAIAKFLPKVIEESGIDPNSFLHLLTDLQDTTLGSILSALMHHCIPPQRKFPLEKGLAPPWWPTGNELWWGEQGAAGGHGVPPYKKPHDLKKAWKISVLAAVIKHMLPDLDNMRKLIRQSKNLQAKMTAKETLTWAKVVNQEEALLKLTKKSLRITDEEEEEEEHNKNRDKQCSDEIMTKRKCVFEQEPVSDSMLYPCQNQWCPQSEVLMGFIDKRARTEHETQCICRGERSEEFSDEQSIDTHLKSVVEWMNWELGRAEAGSEEARIEDAGDGSGSSTVEDYGSGYWNMDLNASPGEDLSGQQQDATSIWDLRYEWGAEE</sequence>
<dbReference type="Proteomes" id="UP001652600">
    <property type="component" value="Chromosome 7"/>
</dbReference>
<comment type="subcellular location">
    <subcellularLocation>
        <location evidence="1">Nucleus</location>
    </subcellularLocation>
</comment>
<dbReference type="InterPro" id="IPR047091">
    <property type="entry name" value="EIN3-like_DNA-bd"/>
</dbReference>
<keyword evidence="7" id="KW-1185">Reference proteome</keyword>
<feature type="region of interest" description="Disordered" evidence="5">
    <location>
        <begin position="389"/>
        <end position="408"/>
    </location>
</feature>
<dbReference type="KEGG" id="cmo:103494418"/>
<reference evidence="8" key="1">
    <citation type="submission" date="2025-08" db="UniProtKB">
        <authorList>
            <consortium name="RefSeq"/>
        </authorList>
    </citation>
    <scope>IDENTIFICATION</scope>
    <source>
        <tissue evidence="8">Stem</tissue>
    </source>
</reference>